<dbReference type="OrthoDB" id="413064at2759"/>
<feature type="transmembrane region" description="Helical" evidence="1">
    <location>
        <begin position="1036"/>
        <end position="1058"/>
    </location>
</feature>
<dbReference type="EMBL" id="CAMXCT030000244">
    <property type="protein sequence ID" value="CAL4763414.1"/>
    <property type="molecule type" value="Genomic_DNA"/>
</dbReference>
<evidence type="ECO:0000259" key="2">
    <source>
        <dbReference type="PROSITE" id="PS50879"/>
    </source>
</evidence>
<evidence type="ECO:0000313" key="3">
    <source>
        <dbReference type="EMBL" id="CAI3976102.1"/>
    </source>
</evidence>
<keyword evidence="1" id="KW-1133">Transmembrane helix</keyword>
<evidence type="ECO:0000313" key="4">
    <source>
        <dbReference type="EMBL" id="CAL4763414.1"/>
    </source>
</evidence>
<gene>
    <name evidence="3" type="ORF">C1SCF055_LOCUS4355</name>
</gene>
<feature type="domain" description="RNase H type-1" evidence="2">
    <location>
        <begin position="721"/>
        <end position="880"/>
    </location>
</feature>
<keyword evidence="1" id="KW-0812">Transmembrane</keyword>
<evidence type="ECO:0000313" key="5">
    <source>
        <dbReference type="Proteomes" id="UP001152797"/>
    </source>
</evidence>
<dbReference type="Gene3D" id="3.30.420.10">
    <property type="entry name" value="Ribonuclease H-like superfamily/Ribonuclease H"/>
    <property type="match status" value="1"/>
</dbReference>
<accession>A0A9P1FJD8</accession>
<comment type="caution">
    <text evidence="3">The sequence shown here is derived from an EMBL/GenBank/DDBJ whole genome shotgun (WGS) entry which is preliminary data.</text>
</comment>
<dbReference type="InterPro" id="IPR002156">
    <property type="entry name" value="RNaseH_domain"/>
</dbReference>
<dbReference type="AlphaFoldDB" id="A0A9P1FJD8"/>
<dbReference type="InterPro" id="IPR036397">
    <property type="entry name" value="RNaseH_sf"/>
</dbReference>
<sequence length="1129" mass="126561">MPDRPVVVQGQVVEVLAHEADQVWLSNVDGIQVGASLTQERVVMTDGDILQRFRDIWEPRWNKMAHVLPGQWDQICGFLERSLPVLDWSFREWTPAWFSEVVGQKRPQSAKGPDGVSQPDLASLPGGACSAMVALYNSVEAGCQWPDQVASGFVASLAKHGAAQAVDEYRPVTVYSLVYRTWSSARAREALRVLAQVVPESVQGGLPARQAKQIWYTMAQQLEDAFLSGVPLHGLLMDVRRAFNAIPRYPLWCALVKLGFPEGVLRAWVSFVSAQSRRFKVRSSVGDPVTSNCGLPEGCALSVFGMVIIDWVLDLWLHATMPSLCLQAFVDDWGVLFQDQHLFQRVWQSVLDFTSVLDLELDLKKTKVWSTHTAARRDFRQQPLTVALATRNLGAHQNFSRHAWNSVLLARIRAMPEVFRRLKTSLAPYSAKLRAVRVMAWPRALHGVSVVHVGSSHMKVLRSAVMQGIGASRKGANPVLHLASNHLEADPEAWCILQTFRDARELGPLDRMESMLGLFATQDMQLPGNGPTGVLLARLQRLGWVVGGNGLVQDRLGTFSVLNVGWDELWVRVALSWGHVMHSAVHHRSTFTGIDTADILESQSALSHFGDADRVYLRCHMDGTLYTQSGRAHFQEGVSGQCPWCDAKDGFYHRAWECPFFQDCRVHMSDVQLARVPSLPLCLSCHGWAILMPEWEVYVAWLLEDWGFAKLSPVGLTPVQSSQVVELFVDGTAANPTEPKLRFAAWAVTRASLGSLNNDVLMGGHVCGLAQTPFRAELTAMVEALKWAKQSGVRVRIWTDCLAVLKGVRRLQRGLPVKRNKPHSDLWGQIAALWDEWPADQVQLIKVVSHGCISAAVSPLEEWAYWHNGLTDRAAGIINTTRPQGFWDAWRGVAHALTQNRKLHRAILMVLLQSGRKAHREEQRWATMPTPQVRQPRGVFPEMPRAPEAWTFPEKMIKRYGERNVRQIHEWWSSVGTSFLEGDAQLVMVSTNVEHLFYALELTLTSVLVTNIFQFGWWRCKARTGDLTHWQRWDAAYYLGAAVPMNLGMPLAVVLIYIGEAGYPASKMWHSGSWMPNTPHGIILYIFKWLGVVFLTVGVLKATQLHVKIMSKWRRLRGQADKAAPKGTP</sequence>
<keyword evidence="1" id="KW-0472">Membrane</keyword>
<organism evidence="3">
    <name type="scientific">Cladocopium goreaui</name>
    <dbReference type="NCBI Taxonomy" id="2562237"/>
    <lineage>
        <taxon>Eukaryota</taxon>
        <taxon>Sar</taxon>
        <taxon>Alveolata</taxon>
        <taxon>Dinophyceae</taxon>
        <taxon>Suessiales</taxon>
        <taxon>Symbiodiniaceae</taxon>
        <taxon>Cladocopium</taxon>
    </lineage>
</organism>
<keyword evidence="5" id="KW-1185">Reference proteome</keyword>
<dbReference type="InterPro" id="IPR012337">
    <property type="entry name" value="RNaseH-like_sf"/>
</dbReference>
<dbReference type="GO" id="GO:0003676">
    <property type="term" value="F:nucleic acid binding"/>
    <property type="evidence" value="ECO:0007669"/>
    <property type="project" value="InterPro"/>
</dbReference>
<feature type="transmembrane region" description="Helical" evidence="1">
    <location>
        <begin position="996"/>
        <end position="1015"/>
    </location>
</feature>
<feature type="transmembrane region" description="Helical" evidence="1">
    <location>
        <begin position="1078"/>
        <end position="1100"/>
    </location>
</feature>
<dbReference type="EMBL" id="CAMXCT020000244">
    <property type="protein sequence ID" value="CAL1129477.1"/>
    <property type="molecule type" value="Genomic_DNA"/>
</dbReference>
<dbReference type="InterPro" id="IPR000477">
    <property type="entry name" value="RT_dom"/>
</dbReference>
<dbReference type="Proteomes" id="UP001152797">
    <property type="component" value="Unassembled WGS sequence"/>
</dbReference>
<reference evidence="3" key="1">
    <citation type="submission" date="2022-10" db="EMBL/GenBank/DDBJ databases">
        <authorList>
            <person name="Chen Y."/>
            <person name="Dougan E. K."/>
            <person name="Chan C."/>
            <person name="Rhodes N."/>
            <person name="Thang M."/>
        </authorList>
    </citation>
    <scope>NUCLEOTIDE SEQUENCE</scope>
</reference>
<dbReference type="PROSITE" id="PS50879">
    <property type="entry name" value="RNASE_H_1"/>
    <property type="match status" value="1"/>
</dbReference>
<name>A0A9P1FJD8_9DINO</name>
<evidence type="ECO:0000256" key="1">
    <source>
        <dbReference type="SAM" id="Phobius"/>
    </source>
</evidence>
<dbReference type="Pfam" id="PF00078">
    <property type="entry name" value="RVT_1"/>
    <property type="match status" value="1"/>
</dbReference>
<dbReference type="GO" id="GO:0004523">
    <property type="term" value="F:RNA-DNA hybrid ribonuclease activity"/>
    <property type="evidence" value="ECO:0007669"/>
    <property type="project" value="InterPro"/>
</dbReference>
<dbReference type="SUPFAM" id="SSF53098">
    <property type="entry name" value="Ribonuclease H-like"/>
    <property type="match status" value="1"/>
</dbReference>
<reference evidence="4 5" key="2">
    <citation type="submission" date="2024-05" db="EMBL/GenBank/DDBJ databases">
        <authorList>
            <person name="Chen Y."/>
            <person name="Shah S."/>
            <person name="Dougan E. K."/>
            <person name="Thang M."/>
            <person name="Chan C."/>
        </authorList>
    </citation>
    <scope>NUCLEOTIDE SEQUENCE [LARGE SCALE GENOMIC DNA]</scope>
</reference>
<proteinExistence type="predicted"/>
<protein>
    <submittedName>
        <fullName evidence="4">LINE-1 retrotransposable element ORF2 protein</fullName>
    </submittedName>
</protein>
<dbReference type="EMBL" id="CAMXCT010000244">
    <property type="protein sequence ID" value="CAI3976102.1"/>
    <property type="molecule type" value="Genomic_DNA"/>
</dbReference>